<name>A0A3S8U999_9RHOB</name>
<dbReference type="AlphaFoldDB" id="A0A3S8U999"/>
<dbReference type="GO" id="GO:0009036">
    <property type="term" value="F:type II site-specific deoxyribonuclease activity"/>
    <property type="evidence" value="ECO:0007669"/>
    <property type="project" value="UniProtKB-UniRule"/>
</dbReference>
<keyword evidence="1 2" id="KW-0255">Endonuclease</keyword>
<dbReference type="EC" id="3.1.21.4" evidence="1"/>
<evidence type="ECO:0000313" key="2">
    <source>
        <dbReference type="EMBL" id="AZL60194.1"/>
    </source>
</evidence>
<dbReference type="Proteomes" id="UP000282002">
    <property type="component" value="Chromosome"/>
</dbReference>
<comment type="catalytic activity">
    <reaction evidence="1">
        <text>Endonucleolytic cleavage of DNA to give specific double-stranded fragments with terminal 5'-phosphates.</text>
        <dbReference type="EC" id="3.1.21.4"/>
    </reaction>
</comment>
<keyword evidence="1" id="KW-0680">Restriction system</keyword>
<keyword evidence="3" id="KW-1185">Reference proteome</keyword>
<dbReference type="InterPro" id="IPR007636">
    <property type="entry name" value="Restrct_endonuc_II_XhoI"/>
</dbReference>
<dbReference type="GO" id="GO:0003677">
    <property type="term" value="F:DNA binding"/>
    <property type="evidence" value="ECO:0007669"/>
    <property type="project" value="UniProtKB-UniRule"/>
</dbReference>
<keyword evidence="1" id="KW-0378">Hydrolase</keyword>
<dbReference type="GO" id="GO:0009307">
    <property type="term" value="P:DNA restriction-modification system"/>
    <property type="evidence" value="ECO:0007669"/>
    <property type="project" value="UniProtKB-UniRule"/>
</dbReference>
<protein>
    <recommendedName>
        <fullName evidence="1">Type-2 restriction enzyme</fullName>
        <ecNumber evidence="1">3.1.21.4</ecNumber>
    </recommendedName>
</protein>
<accession>A0A3S8U999</accession>
<gene>
    <name evidence="2" type="ORF">EI545_15970</name>
</gene>
<comment type="similarity">
    <text evidence="1">Belongs to the XhoI type II restriction endonuclease family.</text>
</comment>
<proteinExistence type="inferred from homology"/>
<dbReference type="OrthoDB" id="3638769at2"/>
<reference evidence="2 3" key="1">
    <citation type="submission" date="2018-12" db="EMBL/GenBank/DDBJ databases">
        <title>Complete genome sequencing of Tabrizicola sp. K13M18.</title>
        <authorList>
            <person name="Bae J.-W."/>
        </authorList>
    </citation>
    <scope>NUCLEOTIDE SEQUENCE [LARGE SCALE GENOMIC DNA]</scope>
    <source>
        <strain evidence="2 3">K13M18</strain>
    </source>
</reference>
<dbReference type="REBASE" id="283235">
    <property type="entry name" value="TspM18ORF15975P"/>
</dbReference>
<dbReference type="KEGG" id="taw:EI545_15970"/>
<organism evidence="2 3">
    <name type="scientific">Tabrizicola piscis</name>
    <dbReference type="NCBI Taxonomy" id="2494374"/>
    <lineage>
        <taxon>Bacteria</taxon>
        <taxon>Pseudomonadati</taxon>
        <taxon>Pseudomonadota</taxon>
        <taxon>Alphaproteobacteria</taxon>
        <taxon>Rhodobacterales</taxon>
        <taxon>Paracoccaceae</taxon>
        <taxon>Tabrizicola</taxon>
    </lineage>
</organism>
<sequence>MMLNLENYEVQAREAVKLFWGNRNAAIRQQEASGKLDVGARGAVTAGKNMDGFLALAESLIRNNGMPNAQVCVQRSVLTLPGFFRPTKLWDMLVINEGRLIAALEFKSQVGPSFGNNFNNRTEESIGTAHDLWTAYREGALGKDAPRPFLGLVMLVEDCPASSSSVRDQQPHFPVFPEFKGASYSQRYDLLCRRLVQERLYSSAAFLLSSKDAEADGNFRCLSELTDLKRFVTEFAGHIAAQSSL</sequence>
<comment type="function">
    <text evidence="1">A P subtype restriction enzyme that recognizes the double-stranded sequence 5'-CTCGAG-3' and cleaves after C-1.</text>
</comment>
<evidence type="ECO:0000256" key="1">
    <source>
        <dbReference type="PIRNR" id="PIRNR000994"/>
    </source>
</evidence>
<keyword evidence="1" id="KW-0540">Nuclease</keyword>
<evidence type="ECO:0000313" key="3">
    <source>
        <dbReference type="Proteomes" id="UP000282002"/>
    </source>
</evidence>
<dbReference type="PIRSF" id="PIRSF000994">
    <property type="entry name" value="Restrict_endonuc_II_XhoI"/>
    <property type="match status" value="1"/>
</dbReference>
<dbReference type="EMBL" id="CP034328">
    <property type="protein sequence ID" value="AZL60194.1"/>
    <property type="molecule type" value="Genomic_DNA"/>
</dbReference>
<dbReference type="Pfam" id="PF04555">
    <property type="entry name" value="XhoI"/>
    <property type="match status" value="1"/>
</dbReference>